<proteinExistence type="predicted"/>
<dbReference type="AlphaFoldDB" id="A0AAU9FFR1"/>
<sequence length="155" mass="18211">MPPRDKGRQVEEDWIAPTPHVHLALPRPPPPDLLRRRILSEYRELELEPPEGCRARIVGNDFRHWYATIFGPLNSPYKGGFFHLAVRFPLGYPTRKPSVTFLSENGRKSLEFPLQAWTPTRRIHHILAGIREMLSTPSSDKWKENDFKQFMWKDQ</sequence>
<reference evidence="2 3" key="1">
    <citation type="submission" date="2024-02" db="EMBL/GenBank/DDBJ databases">
        <title>A chromosome-level genome assembly of Drosophila madeirensis, a fruit fly species endemic to Madeira island.</title>
        <authorList>
            <person name="Tomihara K."/>
            <person name="Llopart A."/>
            <person name="Yamamoto D."/>
        </authorList>
    </citation>
    <scope>NUCLEOTIDE SEQUENCE [LARGE SCALE GENOMIC DNA]</scope>
    <source>
        <strain evidence="2 3">RF1</strain>
    </source>
</reference>
<name>A0AAU9FFR1_DROMD</name>
<dbReference type="CDD" id="cd00195">
    <property type="entry name" value="UBCc_UEV"/>
    <property type="match status" value="1"/>
</dbReference>
<evidence type="ECO:0000313" key="2">
    <source>
        <dbReference type="EMBL" id="BFF94532.1"/>
    </source>
</evidence>
<dbReference type="EMBL" id="AP029264">
    <property type="protein sequence ID" value="BFF94532.1"/>
    <property type="molecule type" value="Genomic_DNA"/>
</dbReference>
<keyword evidence="3" id="KW-1185">Reference proteome</keyword>
<dbReference type="PROSITE" id="PS50127">
    <property type="entry name" value="UBC_2"/>
    <property type="match status" value="1"/>
</dbReference>
<dbReference type="InterPro" id="IPR050113">
    <property type="entry name" value="Ub_conjugating_enzyme"/>
</dbReference>
<dbReference type="Pfam" id="PF00179">
    <property type="entry name" value="UQ_con"/>
    <property type="match status" value="1"/>
</dbReference>
<dbReference type="SUPFAM" id="SSF54495">
    <property type="entry name" value="UBC-like"/>
    <property type="match status" value="1"/>
</dbReference>
<dbReference type="Proteomes" id="UP001500889">
    <property type="component" value="Chromosome U"/>
</dbReference>
<feature type="domain" description="UBC core" evidence="1">
    <location>
        <begin position="33"/>
        <end position="155"/>
    </location>
</feature>
<evidence type="ECO:0000259" key="1">
    <source>
        <dbReference type="PROSITE" id="PS50127"/>
    </source>
</evidence>
<accession>A0AAU9FFR1</accession>
<dbReference type="InterPro" id="IPR000608">
    <property type="entry name" value="UBC"/>
</dbReference>
<protein>
    <submittedName>
        <fullName evidence="2">Ubiquitin-conjugating enzyme E2 30</fullName>
    </submittedName>
</protein>
<dbReference type="Gene3D" id="3.10.110.10">
    <property type="entry name" value="Ubiquitin Conjugating Enzyme"/>
    <property type="match status" value="1"/>
</dbReference>
<organism evidence="2 3">
    <name type="scientific">Drosophila madeirensis</name>
    <name type="common">Fruit fly</name>
    <dbReference type="NCBI Taxonomy" id="30013"/>
    <lineage>
        <taxon>Eukaryota</taxon>
        <taxon>Metazoa</taxon>
        <taxon>Ecdysozoa</taxon>
        <taxon>Arthropoda</taxon>
        <taxon>Hexapoda</taxon>
        <taxon>Insecta</taxon>
        <taxon>Pterygota</taxon>
        <taxon>Neoptera</taxon>
        <taxon>Endopterygota</taxon>
        <taxon>Diptera</taxon>
        <taxon>Brachycera</taxon>
        <taxon>Muscomorpha</taxon>
        <taxon>Ephydroidea</taxon>
        <taxon>Drosophilidae</taxon>
        <taxon>Drosophila</taxon>
        <taxon>Sophophora</taxon>
    </lineage>
</organism>
<dbReference type="SMART" id="SM00212">
    <property type="entry name" value="UBCc"/>
    <property type="match status" value="1"/>
</dbReference>
<gene>
    <name evidence="2" type="ORF">DMAD_12139</name>
</gene>
<evidence type="ECO:0000313" key="3">
    <source>
        <dbReference type="Proteomes" id="UP001500889"/>
    </source>
</evidence>
<dbReference type="PANTHER" id="PTHR24067">
    <property type="entry name" value="UBIQUITIN-CONJUGATING ENZYME E2"/>
    <property type="match status" value="1"/>
</dbReference>
<dbReference type="InterPro" id="IPR016135">
    <property type="entry name" value="UBQ-conjugating_enzyme/RWD"/>
</dbReference>